<comment type="similarity">
    <text evidence="2">Belongs to the oligopeptide OPT transporter family.</text>
</comment>
<dbReference type="EMBL" id="JBCAWK010000006">
    <property type="protein sequence ID" value="KAK8854972.1"/>
    <property type="molecule type" value="Genomic_DNA"/>
</dbReference>
<evidence type="ECO:0000256" key="4">
    <source>
        <dbReference type="ARBA" id="ARBA00022692"/>
    </source>
</evidence>
<feature type="transmembrane region" description="Helical" evidence="10">
    <location>
        <begin position="159"/>
        <end position="179"/>
    </location>
</feature>
<evidence type="ECO:0000256" key="10">
    <source>
        <dbReference type="SAM" id="Phobius"/>
    </source>
</evidence>
<keyword evidence="5" id="KW-0571">Peptide transport</keyword>
<dbReference type="GO" id="GO:0016020">
    <property type="term" value="C:membrane"/>
    <property type="evidence" value="ECO:0007669"/>
    <property type="project" value="UniProtKB-SubCell"/>
</dbReference>
<keyword evidence="12" id="KW-1185">Reference proteome</keyword>
<feature type="compositionally biased region" description="Basic and acidic residues" evidence="9">
    <location>
        <begin position="24"/>
        <end position="38"/>
    </location>
</feature>
<feature type="transmembrane region" description="Helical" evidence="10">
    <location>
        <begin position="803"/>
        <end position="827"/>
    </location>
</feature>
<feature type="transmembrane region" description="Helical" evidence="10">
    <location>
        <begin position="724"/>
        <end position="744"/>
    </location>
</feature>
<evidence type="ECO:0000313" key="12">
    <source>
        <dbReference type="Proteomes" id="UP001388673"/>
    </source>
</evidence>
<dbReference type="GeneID" id="92180970"/>
<dbReference type="GO" id="GO:0035673">
    <property type="term" value="F:oligopeptide transmembrane transporter activity"/>
    <property type="evidence" value="ECO:0007669"/>
    <property type="project" value="InterPro"/>
</dbReference>
<feature type="transmembrane region" description="Helical" evidence="10">
    <location>
        <begin position="660"/>
        <end position="680"/>
    </location>
</feature>
<feature type="transmembrane region" description="Helical" evidence="10">
    <location>
        <begin position="692"/>
        <end position="712"/>
    </location>
</feature>
<keyword evidence="6" id="KW-0653">Protein transport</keyword>
<dbReference type="KEGG" id="kne:92180970"/>
<evidence type="ECO:0000256" key="3">
    <source>
        <dbReference type="ARBA" id="ARBA00022448"/>
    </source>
</evidence>
<gene>
    <name evidence="11" type="ORF">IAR55_003712</name>
</gene>
<keyword evidence="7 10" id="KW-1133">Transmembrane helix</keyword>
<name>A0AAW0YN60_9TREE</name>
<keyword evidence="8 10" id="KW-0472">Membrane</keyword>
<comment type="subcellular location">
    <subcellularLocation>
        <location evidence="1">Membrane</location>
        <topology evidence="1">Multi-pass membrane protein</topology>
    </subcellularLocation>
</comment>
<feature type="region of interest" description="Disordered" evidence="9">
    <location>
        <begin position="1"/>
        <end position="38"/>
    </location>
</feature>
<organism evidence="11 12">
    <name type="scientific">Kwoniella newhampshirensis</name>
    <dbReference type="NCBI Taxonomy" id="1651941"/>
    <lineage>
        <taxon>Eukaryota</taxon>
        <taxon>Fungi</taxon>
        <taxon>Dikarya</taxon>
        <taxon>Basidiomycota</taxon>
        <taxon>Agaricomycotina</taxon>
        <taxon>Tremellomycetes</taxon>
        <taxon>Tremellales</taxon>
        <taxon>Cryptococcaceae</taxon>
        <taxon>Kwoniella</taxon>
    </lineage>
</organism>
<feature type="transmembrane region" description="Helical" evidence="10">
    <location>
        <begin position="547"/>
        <end position="568"/>
    </location>
</feature>
<evidence type="ECO:0000256" key="7">
    <source>
        <dbReference type="ARBA" id="ARBA00022989"/>
    </source>
</evidence>
<dbReference type="PANTHER" id="PTHR22601">
    <property type="entry name" value="ISP4 LIKE PROTEIN"/>
    <property type="match status" value="1"/>
</dbReference>
<feature type="transmembrane region" description="Helical" evidence="10">
    <location>
        <begin position="486"/>
        <end position="507"/>
    </location>
</feature>
<evidence type="ECO:0000313" key="11">
    <source>
        <dbReference type="EMBL" id="KAK8854972.1"/>
    </source>
</evidence>
<dbReference type="AlphaFoldDB" id="A0AAW0YN60"/>
<dbReference type="Pfam" id="PF03169">
    <property type="entry name" value="OPT"/>
    <property type="match status" value="1"/>
</dbReference>
<comment type="caution">
    <text evidence="11">The sequence shown here is derived from an EMBL/GenBank/DDBJ whole genome shotgun (WGS) entry which is preliminary data.</text>
</comment>
<evidence type="ECO:0000256" key="1">
    <source>
        <dbReference type="ARBA" id="ARBA00004141"/>
    </source>
</evidence>
<feature type="transmembrane region" description="Helical" evidence="10">
    <location>
        <begin position="406"/>
        <end position="432"/>
    </location>
</feature>
<evidence type="ECO:0000256" key="5">
    <source>
        <dbReference type="ARBA" id="ARBA00022856"/>
    </source>
</evidence>
<keyword evidence="4 10" id="KW-0812">Transmembrane</keyword>
<dbReference type="InterPro" id="IPR004813">
    <property type="entry name" value="OPT"/>
</dbReference>
<feature type="transmembrane region" description="Helical" evidence="10">
    <location>
        <begin position="574"/>
        <end position="597"/>
    </location>
</feature>
<evidence type="ECO:0000256" key="6">
    <source>
        <dbReference type="ARBA" id="ARBA00022927"/>
    </source>
</evidence>
<reference evidence="11 12" key="1">
    <citation type="journal article" date="2024" name="bioRxiv">
        <title>Comparative genomics of Cryptococcus and Kwoniella reveals pathogenesis evolution and contrasting karyotype dynamics via intercentromeric recombination or chromosome fusion.</title>
        <authorList>
            <person name="Coelho M.A."/>
            <person name="David-Palma M."/>
            <person name="Shea T."/>
            <person name="Bowers K."/>
            <person name="McGinley-Smith S."/>
            <person name="Mohammad A.W."/>
            <person name="Gnirke A."/>
            <person name="Yurkov A.M."/>
            <person name="Nowrousian M."/>
            <person name="Sun S."/>
            <person name="Cuomo C.A."/>
            <person name="Heitman J."/>
        </authorList>
    </citation>
    <scope>NUCLEOTIDE SEQUENCE [LARGE SCALE GENOMIC DNA]</scope>
    <source>
        <strain evidence="11 12">CBS 13917</strain>
    </source>
</reference>
<evidence type="ECO:0000256" key="8">
    <source>
        <dbReference type="ARBA" id="ARBA00023136"/>
    </source>
</evidence>
<proteinExistence type="inferred from homology"/>
<feature type="transmembrane region" description="Helical" evidence="10">
    <location>
        <begin position="338"/>
        <end position="356"/>
    </location>
</feature>
<protein>
    <submittedName>
        <fullName evidence="11">OPT family small oligopeptide transporter</fullName>
    </submittedName>
</protein>
<feature type="transmembrane region" description="Helical" evidence="10">
    <location>
        <begin position="604"/>
        <end position="626"/>
    </location>
</feature>
<dbReference type="RefSeq" id="XP_066803210.1">
    <property type="nucleotide sequence ID" value="XM_066946818.1"/>
</dbReference>
<dbReference type="NCBIfam" id="TIGR00728">
    <property type="entry name" value="OPT_sfam"/>
    <property type="match status" value="1"/>
</dbReference>
<dbReference type="Proteomes" id="UP001388673">
    <property type="component" value="Unassembled WGS sequence"/>
</dbReference>
<accession>A0AAW0YN60</accession>
<dbReference type="GO" id="GO:0015031">
    <property type="term" value="P:protein transport"/>
    <property type="evidence" value="ECO:0007669"/>
    <property type="project" value="UniProtKB-KW"/>
</dbReference>
<evidence type="ECO:0000256" key="9">
    <source>
        <dbReference type="SAM" id="MobiDB-lite"/>
    </source>
</evidence>
<feature type="transmembrane region" description="Helical" evidence="10">
    <location>
        <begin position="775"/>
        <end position="791"/>
    </location>
</feature>
<keyword evidence="3" id="KW-0813">Transport</keyword>
<evidence type="ECO:0000256" key="2">
    <source>
        <dbReference type="ARBA" id="ARBA00008807"/>
    </source>
</evidence>
<dbReference type="InterPro" id="IPR004648">
    <property type="entry name" value="Oligpept_transpt"/>
</dbReference>
<dbReference type="NCBIfam" id="TIGR00727">
    <property type="entry name" value="ISP4_OPT"/>
    <property type="match status" value="1"/>
</dbReference>
<sequence>MSKNDEITVGGAPALQYSSSGSDHLSDEHEISKTDEKDVYAGEGKATVTVGAAGLSDLQVTGDDFIDAEKQVDSLSIEDTIAIMKQVKEFHQYDQNFPHNVMMRVNEFLDADDLTDPQYRELIHEMKVEAILVTENSPYAEVRAIVDNFDEPELAVSTFRAYLIGTLFVFGGAFVNQLFTNRQPSVVITANVAQLLAYPAGTGLAKILPDWGFNLFGSRVSLNPGPFNKKEHMLITIMATVGFQTPYTNNIIISQYLPIYFNQSYAGSFAYQILGTLSTNFIGYGLAGLTRDFLVFPGFCVWPASLPTVALNKAFHDGSDTPVYGPLGRLYSASKLKVFYVIFAASFLYFWLPGFLFQNLSYFNWMTWIAPDNIKLAAVTGGVTGLGFNPLSTFDYNQITVQLDPLATPVFSVLNNLFGMVVAGFMILGFWFNNIYETAHFPINSNKAFDNTGKRYQILKIIDEKGMFVYEKYQQYSMAYLGAGNAVVYIFFFAVYSATFSYVILFHRHEIVVGFKRLLRRRKQIDGPNLSDDIHMRLMRQYKEVPHWWYGLTMLAAMGCGFACVAAFETYTTPAVVIYGVLMALIACVPIGMIAAVTGIQVTLNVLAEFIGGAWVSGNALAMNYFKMYGYVTTAHTLFFANDLKLAHYLKIPPRATFTAQMWATLVSSFVCTAVLNYTLKIDNLCTADAPFGLTCPGINTFFTAAVLWGTVGPHRIFGPGGQYTLLLIGFPIGFISSFAYWYARKRAPTSKFIRSLHPVMIFTGGIYWSPYNLTNFLGAAYVSAFSWLYIRPRHLAFWSKFNYIVSAALAAGVAVASVIIFFSTGISERSVDWWGNEAYAAGCDGEGCVLQTVAKGEYFGPRKGTFL</sequence>